<evidence type="ECO:0000313" key="1">
    <source>
        <dbReference type="EMBL" id="GJS77071.1"/>
    </source>
</evidence>
<evidence type="ECO:0000313" key="2">
    <source>
        <dbReference type="Proteomes" id="UP001151760"/>
    </source>
</evidence>
<dbReference type="Proteomes" id="UP001151760">
    <property type="component" value="Unassembled WGS sequence"/>
</dbReference>
<reference evidence="1" key="1">
    <citation type="journal article" date="2022" name="Int. J. Mol. Sci.">
        <title>Draft Genome of Tanacetum Coccineum: Genomic Comparison of Closely Related Tanacetum-Family Plants.</title>
        <authorList>
            <person name="Yamashiro T."/>
            <person name="Shiraishi A."/>
            <person name="Nakayama K."/>
            <person name="Satake H."/>
        </authorList>
    </citation>
    <scope>NUCLEOTIDE SEQUENCE</scope>
</reference>
<proteinExistence type="predicted"/>
<accession>A0ABQ4YJA6</accession>
<name>A0ABQ4YJA6_9ASTR</name>
<sequence>MDRYFASLDDQDTHDGMEMSLLILYEIEGEDEMKKGMKKGRLDRGEESEGGEVSKIVLMGCEGAYVGNEGDKRYNKYIESTLCKDGLRKKCLQCEGYNHLLGKKGKQMIRKDGL</sequence>
<gene>
    <name evidence="1" type="ORF">Tco_0726952</name>
</gene>
<keyword evidence="2" id="KW-1185">Reference proteome</keyword>
<reference evidence="1" key="2">
    <citation type="submission" date="2022-01" db="EMBL/GenBank/DDBJ databases">
        <authorList>
            <person name="Yamashiro T."/>
            <person name="Shiraishi A."/>
            <person name="Satake H."/>
            <person name="Nakayama K."/>
        </authorList>
    </citation>
    <scope>NUCLEOTIDE SEQUENCE</scope>
</reference>
<comment type="caution">
    <text evidence="1">The sequence shown here is derived from an EMBL/GenBank/DDBJ whole genome shotgun (WGS) entry which is preliminary data.</text>
</comment>
<dbReference type="EMBL" id="BQNB010010421">
    <property type="protein sequence ID" value="GJS77071.1"/>
    <property type="molecule type" value="Genomic_DNA"/>
</dbReference>
<protein>
    <submittedName>
        <fullName evidence="1">Uncharacterized protein</fullName>
    </submittedName>
</protein>
<organism evidence="1 2">
    <name type="scientific">Tanacetum coccineum</name>
    <dbReference type="NCBI Taxonomy" id="301880"/>
    <lineage>
        <taxon>Eukaryota</taxon>
        <taxon>Viridiplantae</taxon>
        <taxon>Streptophyta</taxon>
        <taxon>Embryophyta</taxon>
        <taxon>Tracheophyta</taxon>
        <taxon>Spermatophyta</taxon>
        <taxon>Magnoliopsida</taxon>
        <taxon>eudicotyledons</taxon>
        <taxon>Gunneridae</taxon>
        <taxon>Pentapetalae</taxon>
        <taxon>asterids</taxon>
        <taxon>campanulids</taxon>
        <taxon>Asterales</taxon>
        <taxon>Asteraceae</taxon>
        <taxon>Asteroideae</taxon>
        <taxon>Anthemideae</taxon>
        <taxon>Anthemidinae</taxon>
        <taxon>Tanacetum</taxon>
    </lineage>
</organism>